<dbReference type="EMBL" id="SEYY01020963">
    <property type="protein sequence ID" value="KAB7496850.1"/>
    <property type="molecule type" value="Genomic_DNA"/>
</dbReference>
<evidence type="ECO:0000313" key="9">
    <source>
        <dbReference type="Proteomes" id="UP000326759"/>
    </source>
</evidence>
<evidence type="ECO:0000256" key="5">
    <source>
        <dbReference type="ARBA" id="ARBA00023002"/>
    </source>
</evidence>
<dbReference type="InterPro" id="IPR036396">
    <property type="entry name" value="Cyt_P450_sf"/>
</dbReference>
<dbReference type="OrthoDB" id="3945418at2759"/>
<dbReference type="InterPro" id="IPR001128">
    <property type="entry name" value="Cyt_P450"/>
</dbReference>
<dbReference type="AlphaFoldDB" id="A0A5N5SW00"/>
<sequence length="164" mass="19438">FDSKEALNFWGELKNIYGPTFRIKLIGEPDMIVITNPNDIEKLYRITMNEPVRSTFFSLKKIRDEAVDNFFEKKSGILSENYEEWHRVRSRLQTPMMRPKNIVRYLEQMDNVSRDFTDKIAEHQRKMGEMPRNFQQELYKWALESVGTVSSESSLGVPRSKSFF</sequence>
<dbReference type="InterPro" id="IPR050479">
    <property type="entry name" value="CYP11_CYP27_families"/>
</dbReference>
<keyword evidence="4" id="KW-0479">Metal-binding</keyword>
<organism evidence="8 9">
    <name type="scientific">Armadillidium nasatum</name>
    <dbReference type="NCBI Taxonomy" id="96803"/>
    <lineage>
        <taxon>Eukaryota</taxon>
        <taxon>Metazoa</taxon>
        <taxon>Ecdysozoa</taxon>
        <taxon>Arthropoda</taxon>
        <taxon>Crustacea</taxon>
        <taxon>Multicrustacea</taxon>
        <taxon>Malacostraca</taxon>
        <taxon>Eumalacostraca</taxon>
        <taxon>Peracarida</taxon>
        <taxon>Isopoda</taxon>
        <taxon>Oniscidea</taxon>
        <taxon>Crinocheta</taxon>
        <taxon>Armadillidiidae</taxon>
        <taxon>Armadillidium</taxon>
    </lineage>
</organism>
<keyword evidence="5" id="KW-0560">Oxidoreductase</keyword>
<keyword evidence="7" id="KW-0503">Monooxygenase</keyword>
<dbReference type="PANTHER" id="PTHR24279">
    <property type="entry name" value="CYTOCHROME P450"/>
    <property type="match status" value="1"/>
</dbReference>
<dbReference type="GO" id="GO:0004497">
    <property type="term" value="F:monooxygenase activity"/>
    <property type="evidence" value="ECO:0007669"/>
    <property type="project" value="UniProtKB-KW"/>
</dbReference>
<dbReference type="GO" id="GO:0020037">
    <property type="term" value="F:heme binding"/>
    <property type="evidence" value="ECO:0007669"/>
    <property type="project" value="InterPro"/>
</dbReference>
<feature type="non-terminal residue" evidence="8">
    <location>
        <position position="1"/>
    </location>
</feature>
<evidence type="ECO:0000256" key="1">
    <source>
        <dbReference type="ARBA" id="ARBA00001971"/>
    </source>
</evidence>
<evidence type="ECO:0000256" key="2">
    <source>
        <dbReference type="ARBA" id="ARBA00010617"/>
    </source>
</evidence>
<dbReference type="GO" id="GO:0016705">
    <property type="term" value="F:oxidoreductase activity, acting on paired donors, with incorporation or reduction of molecular oxygen"/>
    <property type="evidence" value="ECO:0007669"/>
    <property type="project" value="InterPro"/>
</dbReference>
<evidence type="ECO:0000313" key="8">
    <source>
        <dbReference type="EMBL" id="KAB7496850.1"/>
    </source>
</evidence>
<comment type="similarity">
    <text evidence="2">Belongs to the cytochrome P450 family.</text>
</comment>
<accession>A0A5N5SW00</accession>
<comment type="caution">
    <text evidence="8">The sequence shown here is derived from an EMBL/GenBank/DDBJ whole genome shotgun (WGS) entry which is preliminary data.</text>
</comment>
<dbReference type="Pfam" id="PF00067">
    <property type="entry name" value="p450"/>
    <property type="match status" value="1"/>
</dbReference>
<dbReference type="Gene3D" id="1.10.630.10">
    <property type="entry name" value="Cytochrome P450"/>
    <property type="match status" value="1"/>
</dbReference>
<protein>
    <submittedName>
        <fullName evidence="8">Cytochrome P450 11B2, mitochondrial</fullName>
    </submittedName>
</protein>
<dbReference type="SUPFAM" id="SSF48264">
    <property type="entry name" value="Cytochrome P450"/>
    <property type="match status" value="1"/>
</dbReference>
<proteinExistence type="inferred from homology"/>
<evidence type="ECO:0000256" key="7">
    <source>
        <dbReference type="ARBA" id="ARBA00023033"/>
    </source>
</evidence>
<keyword evidence="3" id="KW-0349">Heme</keyword>
<evidence type="ECO:0000256" key="6">
    <source>
        <dbReference type="ARBA" id="ARBA00023004"/>
    </source>
</evidence>
<gene>
    <name evidence="8" type="ORF">Anas_04704</name>
</gene>
<keyword evidence="9" id="KW-1185">Reference proteome</keyword>
<dbReference type="Proteomes" id="UP000326759">
    <property type="component" value="Unassembled WGS sequence"/>
</dbReference>
<dbReference type="GO" id="GO:0005506">
    <property type="term" value="F:iron ion binding"/>
    <property type="evidence" value="ECO:0007669"/>
    <property type="project" value="InterPro"/>
</dbReference>
<dbReference type="PANTHER" id="PTHR24279:SF120">
    <property type="entry name" value="CYTOCHROME P450"/>
    <property type="match status" value="1"/>
</dbReference>
<keyword evidence="6" id="KW-0408">Iron</keyword>
<name>A0A5N5SW00_9CRUS</name>
<comment type="cofactor">
    <cofactor evidence="1">
        <name>heme</name>
        <dbReference type="ChEBI" id="CHEBI:30413"/>
    </cofactor>
</comment>
<reference evidence="8 9" key="1">
    <citation type="journal article" date="2019" name="PLoS Biol.">
        <title>Sex chromosomes control vertical transmission of feminizing Wolbachia symbionts in an isopod.</title>
        <authorList>
            <person name="Becking T."/>
            <person name="Chebbi M.A."/>
            <person name="Giraud I."/>
            <person name="Moumen B."/>
            <person name="Laverre T."/>
            <person name="Caubet Y."/>
            <person name="Peccoud J."/>
            <person name="Gilbert C."/>
            <person name="Cordaux R."/>
        </authorList>
    </citation>
    <scope>NUCLEOTIDE SEQUENCE [LARGE SCALE GENOMIC DNA]</scope>
    <source>
        <strain evidence="8">ANa2</strain>
        <tissue evidence="8">Whole body excluding digestive tract and cuticle</tissue>
    </source>
</reference>
<evidence type="ECO:0000256" key="3">
    <source>
        <dbReference type="ARBA" id="ARBA00022617"/>
    </source>
</evidence>
<evidence type="ECO:0000256" key="4">
    <source>
        <dbReference type="ARBA" id="ARBA00022723"/>
    </source>
</evidence>